<proteinExistence type="predicted"/>
<keyword evidence="2" id="KW-1185">Reference proteome</keyword>
<gene>
    <name evidence="1" type="ORF">GWK10_13075</name>
</gene>
<evidence type="ECO:0000313" key="1">
    <source>
        <dbReference type="EMBL" id="NER18151.1"/>
    </source>
</evidence>
<accession>A0A6M0CJX0</accession>
<dbReference type="AlphaFoldDB" id="A0A6M0CJX0"/>
<dbReference type="RefSeq" id="WP_164032829.1">
    <property type="nucleotide sequence ID" value="NZ_JAABOQ010000005.1"/>
</dbReference>
<dbReference type="Pfam" id="PF14014">
    <property type="entry name" value="DUF4230"/>
    <property type="match status" value="1"/>
</dbReference>
<sequence>MESILIAILSLILGGVLVYAGSVYIQKQRKNSITHQQSAILLEKIKRVCKLITVEGDFAEIYHYENTKEKLLKLISSKKKALVIINAKAYVGFDLTKIKMTAKDKSKLIVLESFPQPEVLSIDTNVQYYDKKDGYFNKFEAADLTELNTEAKEHIRAKVPQSGLYGSAAKEALDTILLIEQIVETIGWKLDYKALELPDAQIKKIE</sequence>
<dbReference type="Proteomes" id="UP000474296">
    <property type="component" value="Unassembled WGS sequence"/>
</dbReference>
<dbReference type="InterPro" id="IPR025324">
    <property type="entry name" value="DUF4230"/>
</dbReference>
<name>A0A6M0CJX0_9FLAO</name>
<evidence type="ECO:0000313" key="2">
    <source>
        <dbReference type="Proteomes" id="UP000474296"/>
    </source>
</evidence>
<reference evidence="1 2" key="1">
    <citation type="submission" date="2020-01" db="EMBL/GenBank/DDBJ databases">
        <title>Spongiivirga citrea KCTC 32990T.</title>
        <authorList>
            <person name="Wang G."/>
        </authorList>
    </citation>
    <scope>NUCLEOTIDE SEQUENCE [LARGE SCALE GENOMIC DNA]</scope>
    <source>
        <strain evidence="1 2">KCTC 32990</strain>
    </source>
</reference>
<dbReference type="EMBL" id="JAABOQ010000005">
    <property type="protein sequence ID" value="NER18151.1"/>
    <property type="molecule type" value="Genomic_DNA"/>
</dbReference>
<comment type="caution">
    <text evidence="1">The sequence shown here is derived from an EMBL/GenBank/DDBJ whole genome shotgun (WGS) entry which is preliminary data.</text>
</comment>
<protein>
    <submittedName>
        <fullName evidence="1">DUF4230 domain-containing protein</fullName>
    </submittedName>
</protein>
<organism evidence="1 2">
    <name type="scientific">Spongiivirga citrea</name>
    <dbReference type="NCBI Taxonomy" id="1481457"/>
    <lineage>
        <taxon>Bacteria</taxon>
        <taxon>Pseudomonadati</taxon>
        <taxon>Bacteroidota</taxon>
        <taxon>Flavobacteriia</taxon>
        <taxon>Flavobacteriales</taxon>
        <taxon>Flavobacteriaceae</taxon>
        <taxon>Spongiivirga</taxon>
    </lineage>
</organism>